<protein>
    <submittedName>
        <fullName evidence="3">Uncharacterized protein</fullName>
    </submittedName>
</protein>
<dbReference type="RefSeq" id="WP_160598308.1">
    <property type="nucleotide sequence ID" value="NZ_WTYS01000001.1"/>
</dbReference>
<dbReference type="OrthoDB" id="7510657at2"/>
<keyword evidence="2" id="KW-0732">Signal</keyword>
<feature type="region of interest" description="Disordered" evidence="1">
    <location>
        <begin position="35"/>
        <end position="66"/>
    </location>
</feature>
<dbReference type="Proteomes" id="UP000468943">
    <property type="component" value="Unassembled WGS sequence"/>
</dbReference>
<gene>
    <name evidence="3" type="ORF">GRI36_09870</name>
</gene>
<reference evidence="3 4" key="1">
    <citation type="submission" date="2019-12" db="EMBL/GenBank/DDBJ databases">
        <title>Genomic-based taxomic classification of the family Erythrobacteraceae.</title>
        <authorList>
            <person name="Xu L."/>
        </authorList>
    </citation>
    <scope>NUCLEOTIDE SEQUENCE [LARGE SCALE GENOMIC DNA]</scope>
    <source>
        <strain evidence="3 4">JCM 17802</strain>
    </source>
</reference>
<name>A0A6I4SNG6_9SPHN</name>
<feature type="chain" id="PRO_5026284640" evidence="2">
    <location>
        <begin position="24"/>
        <end position="88"/>
    </location>
</feature>
<keyword evidence="4" id="KW-1185">Reference proteome</keyword>
<accession>A0A6I4SNG6</accession>
<comment type="caution">
    <text evidence="3">The sequence shown here is derived from an EMBL/GenBank/DDBJ whole genome shotgun (WGS) entry which is preliminary data.</text>
</comment>
<proteinExistence type="predicted"/>
<organism evidence="3 4">
    <name type="scientific">Pontixanthobacter gangjinensis</name>
    <dbReference type="NCBI Taxonomy" id="1028742"/>
    <lineage>
        <taxon>Bacteria</taxon>
        <taxon>Pseudomonadati</taxon>
        <taxon>Pseudomonadota</taxon>
        <taxon>Alphaproteobacteria</taxon>
        <taxon>Sphingomonadales</taxon>
        <taxon>Erythrobacteraceae</taxon>
        <taxon>Pontixanthobacter</taxon>
    </lineage>
</organism>
<evidence type="ECO:0000256" key="2">
    <source>
        <dbReference type="SAM" id="SignalP"/>
    </source>
</evidence>
<sequence>MRGLLALFALLSGLAAVGAPANAAMLSEACEQVASSETSQSGKQSQCECRADRKPVPGKSGSGKACKPRKPVIIYIPTVQMGIDRAYE</sequence>
<evidence type="ECO:0000256" key="1">
    <source>
        <dbReference type="SAM" id="MobiDB-lite"/>
    </source>
</evidence>
<dbReference type="EMBL" id="WTYS01000001">
    <property type="protein sequence ID" value="MXO57189.1"/>
    <property type="molecule type" value="Genomic_DNA"/>
</dbReference>
<evidence type="ECO:0000313" key="3">
    <source>
        <dbReference type="EMBL" id="MXO57189.1"/>
    </source>
</evidence>
<dbReference type="AlphaFoldDB" id="A0A6I4SNG6"/>
<feature type="compositionally biased region" description="Polar residues" evidence="1">
    <location>
        <begin position="35"/>
        <end position="47"/>
    </location>
</feature>
<evidence type="ECO:0000313" key="4">
    <source>
        <dbReference type="Proteomes" id="UP000468943"/>
    </source>
</evidence>
<feature type="signal peptide" evidence="2">
    <location>
        <begin position="1"/>
        <end position="23"/>
    </location>
</feature>